<reference evidence="1" key="1">
    <citation type="journal article" date="2018" name="DNA Res.">
        <title>Multiple hybrid de novo genome assembly of finger millet, an orphan allotetraploid crop.</title>
        <authorList>
            <person name="Hatakeyama M."/>
            <person name="Aluri S."/>
            <person name="Balachadran M.T."/>
            <person name="Sivarajan S.R."/>
            <person name="Patrignani A."/>
            <person name="Gruter S."/>
            <person name="Poveda L."/>
            <person name="Shimizu-Inatsugi R."/>
            <person name="Baeten J."/>
            <person name="Francoijs K.J."/>
            <person name="Nataraja K.N."/>
            <person name="Reddy Y.A.N."/>
            <person name="Phadnis S."/>
            <person name="Ravikumar R.L."/>
            <person name="Schlapbach R."/>
            <person name="Sreeman S.M."/>
            <person name="Shimizu K.K."/>
        </authorList>
    </citation>
    <scope>NUCLEOTIDE SEQUENCE</scope>
</reference>
<organism evidence="1 2">
    <name type="scientific">Eleusine coracana subsp. coracana</name>
    <dbReference type="NCBI Taxonomy" id="191504"/>
    <lineage>
        <taxon>Eukaryota</taxon>
        <taxon>Viridiplantae</taxon>
        <taxon>Streptophyta</taxon>
        <taxon>Embryophyta</taxon>
        <taxon>Tracheophyta</taxon>
        <taxon>Spermatophyta</taxon>
        <taxon>Magnoliopsida</taxon>
        <taxon>Liliopsida</taxon>
        <taxon>Poales</taxon>
        <taxon>Poaceae</taxon>
        <taxon>PACMAD clade</taxon>
        <taxon>Chloridoideae</taxon>
        <taxon>Cynodonteae</taxon>
        <taxon>Eleusininae</taxon>
        <taxon>Eleusine</taxon>
    </lineage>
</organism>
<reference evidence="1" key="2">
    <citation type="submission" date="2021-12" db="EMBL/GenBank/DDBJ databases">
        <title>Resequencing data analysis of finger millet.</title>
        <authorList>
            <person name="Hatakeyama M."/>
            <person name="Aluri S."/>
            <person name="Balachadran M.T."/>
            <person name="Sivarajan S.R."/>
            <person name="Poveda L."/>
            <person name="Shimizu-Inatsugi R."/>
            <person name="Schlapbach R."/>
            <person name="Sreeman S.M."/>
            <person name="Shimizu K.K."/>
        </authorList>
    </citation>
    <scope>NUCLEOTIDE SEQUENCE</scope>
</reference>
<evidence type="ECO:0000313" key="2">
    <source>
        <dbReference type="Proteomes" id="UP001054889"/>
    </source>
</evidence>
<comment type="caution">
    <text evidence="1">The sequence shown here is derived from an EMBL/GenBank/DDBJ whole genome shotgun (WGS) entry which is preliminary data.</text>
</comment>
<protein>
    <submittedName>
        <fullName evidence="1">Uncharacterized protein</fullName>
    </submittedName>
</protein>
<name>A0AAV5DQE4_ELECO</name>
<sequence length="66" mass="6886">MSPPLPTGRLLRYPIVDLCLSRGRIPSPRGLHSLVPRPAARPAGHLQGRALPVACDRPASPAAGCA</sequence>
<dbReference type="Proteomes" id="UP001054889">
    <property type="component" value="Unassembled WGS sequence"/>
</dbReference>
<accession>A0AAV5DQE4</accession>
<evidence type="ECO:0000313" key="1">
    <source>
        <dbReference type="EMBL" id="GJN12396.1"/>
    </source>
</evidence>
<dbReference type="EMBL" id="BQKI01000023">
    <property type="protein sequence ID" value="GJN12396.1"/>
    <property type="molecule type" value="Genomic_DNA"/>
</dbReference>
<keyword evidence="2" id="KW-1185">Reference proteome</keyword>
<proteinExistence type="predicted"/>
<gene>
    <name evidence="1" type="primary">ga30670</name>
    <name evidence="1" type="ORF">PR202_ga30670</name>
</gene>
<dbReference type="AlphaFoldDB" id="A0AAV5DQE4"/>